<evidence type="ECO:0000256" key="6">
    <source>
        <dbReference type="ARBA" id="ARBA00022692"/>
    </source>
</evidence>
<dbReference type="Pfam" id="PF26002">
    <property type="entry name" value="Beta-barrel_AprE"/>
    <property type="match status" value="1"/>
</dbReference>
<dbReference type="GO" id="GO:0015031">
    <property type="term" value="P:protein transport"/>
    <property type="evidence" value="ECO:0007669"/>
    <property type="project" value="InterPro"/>
</dbReference>
<feature type="coiled-coil region" evidence="10">
    <location>
        <begin position="260"/>
        <end position="294"/>
    </location>
</feature>
<feature type="transmembrane region" description="Helical" evidence="9">
    <location>
        <begin position="16"/>
        <end position="37"/>
    </location>
</feature>
<evidence type="ECO:0000256" key="3">
    <source>
        <dbReference type="ARBA" id="ARBA00022448"/>
    </source>
</evidence>
<evidence type="ECO:0000256" key="1">
    <source>
        <dbReference type="ARBA" id="ARBA00004377"/>
    </source>
</evidence>
<reference evidence="12 13" key="1">
    <citation type="journal article" date="2012" name="J. Bacteriol.">
        <title>Genome Sequence of Nitratireductor pacificus Type Strain pht-3B.</title>
        <authorList>
            <person name="Lai Q."/>
            <person name="Li G."/>
            <person name="Shao Z."/>
        </authorList>
    </citation>
    <scope>NUCLEOTIDE SEQUENCE [LARGE SCALE GENOMIC DNA]</scope>
    <source>
        <strain evidence="13">pht-3B</strain>
    </source>
</reference>
<dbReference type="PATRIC" id="fig|391937.3.peg.4278"/>
<evidence type="ECO:0000313" key="12">
    <source>
        <dbReference type="EMBL" id="EKF16876.1"/>
    </source>
</evidence>
<comment type="caution">
    <text evidence="12">The sequence shown here is derived from an EMBL/GenBank/DDBJ whole genome shotgun (WGS) entry which is preliminary data.</text>
</comment>
<keyword evidence="7 9" id="KW-1133">Transmembrane helix</keyword>
<dbReference type="PANTHER" id="PTHR30386">
    <property type="entry name" value="MEMBRANE FUSION SUBUNIT OF EMRAB-TOLC MULTIDRUG EFFLUX PUMP"/>
    <property type="match status" value="1"/>
</dbReference>
<keyword evidence="8 9" id="KW-0472">Membrane</keyword>
<feature type="domain" description="AprE-like beta-barrel" evidence="11">
    <location>
        <begin position="329"/>
        <end position="417"/>
    </location>
</feature>
<dbReference type="RefSeq" id="WP_008599287.1">
    <property type="nucleotide sequence ID" value="NZ_AMRM01000038.1"/>
</dbReference>
<gene>
    <name evidence="12" type="ORF">NA2_20896</name>
</gene>
<name>K2M4B2_9HYPH</name>
<organism evidence="12 13">
    <name type="scientific">Nitratireductor pacificus pht-3B</name>
    <dbReference type="NCBI Taxonomy" id="391937"/>
    <lineage>
        <taxon>Bacteria</taxon>
        <taxon>Pseudomonadati</taxon>
        <taxon>Pseudomonadota</taxon>
        <taxon>Alphaproteobacteria</taxon>
        <taxon>Hyphomicrobiales</taxon>
        <taxon>Phyllobacteriaceae</taxon>
        <taxon>Nitratireductor</taxon>
    </lineage>
</organism>
<dbReference type="PANTHER" id="PTHR30386:SF26">
    <property type="entry name" value="TRANSPORT PROTEIN COMB"/>
    <property type="match status" value="1"/>
</dbReference>
<evidence type="ECO:0000256" key="4">
    <source>
        <dbReference type="ARBA" id="ARBA00022475"/>
    </source>
</evidence>
<evidence type="ECO:0000256" key="7">
    <source>
        <dbReference type="ARBA" id="ARBA00022989"/>
    </source>
</evidence>
<evidence type="ECO:0000313" key="13">
    <source>
        <dbReference type="Proteomes" id="UP000006786"/>
    </source>
</evidence>
<evidence type="ECO:0000256" key="9">
    <source>
        <dbReference type="RuleBase" id="RU365093"/>
    </source>
</evidence>
<evidence type="ECO:0000256" key="10">
    <source>
        <dbReference type="SAM" id="Coils"/>
    </source>
</evidence>
<dbReference type="Gene3D" id="2.40.50.100">
    <property type="match status" value="1"/>
</dbReference>
<sequence length="441" mass="47303">MTGASTPRVASPTLRATALFTAGVFVTILVAACILRVEITASGSARVIPVERVQLIQPEFPGAISAIAVRNGSHVRKGQVLIAFDATAPLVERDLIDGEERRLRIEAARLESLTTALAGAGPEDDHLPATQLPDIAAADDDDERALLAEQKRLLAAERDDIAARLKRASARMAANEKTASIVRGNVSRSEATLAIETERLAAAQKLMETGASSRGAYLQILKSFTDLQNGRDVLLRELDEKIALGVVLQAERAGILTTARNEALRRLSEINTRLAALDQQRRAVEQRLEAATLKAPVDGIVEQLSVFTIGGVAQAGQDLMRIVPDGSMLEIEAVFPNRDSGFLAAEQKVRVKLDAFPSERFGTVSARIIDISADAVETEPGRWGFIARLAPETAYLDSPSGRFPLRPGMTASADAITGERTLISYFIAPIIAQFGASLGER</sequence>
<evidence type="ECO:0000256" key="5">
    <source>
        <dbReference type="ARBA" id="ARBA00022519"/>
    </source>
</evidence>
<dbReference type="NCBIfam" id="TIGR01843">
    <property type="entry name" value="type_I_hlyD"/>
    <property type="match status" value="1"/>
</dbReference>
<dbReference type="AlphaFoldDB" id="K2M4B2"/>
<comment type="similarity">
    <text evidence="2 9">Belongs to the membrane fusion protein (MFP) (TC 8.A.1) family.</text>
</comment>
<keyword evidence="5 9" id="KW-0997">Cell inner membrane</keyword>
<evidence type="ECO:0000256" key="8">
    <source>
        <dbReference type="ARBA" id="ARBA00023136"/>
    </source>
</evidence>
<dbReference type="GO" id="GO:0005886">
    <property type="term" value="C:plasma membrane"/>
    <property type="evidence" value="ECO:0007669"/>
    <property type="project" value="UniProtKB-SubCell"/>
</dbReference>
<dbReference type="PRINTS" id="PR01490">
    <property type="entry name" value="RTXTOXIND"/>
</dbReference>
<keyword evidence="13" id="KW-1185">Reference proteome</keyword>
<accession>K2M4B2</accession>
<evidence type="ECO:0000256" key="2">
    <source>
        <dbReference type="ARBA" id="ARBA00009477"/>
    </source>
</evidence>
<keyword evidence="6 9" id="KW-0812">Transmembrane</keyword>
<dbReference type="InterPro" id="IPR058982">
    <property type="entry name" value="Beta-barrel_AprE"/>
</dbReference>
<keyword evidence="4 9" id="KW-1003">Cell membrane</keyword>
<dbReference type="STRING" id="391937.NA2_20896"/>
<evidence type="ECO:0000259" key="11">
    <source>
        <dbReference type="Pfam" id="PF26002"/>
    </source>
</evidence>
<dbReference type="InterPro" id="IPR010129">
    <property type="entry name" value="T1SS_HlyD"/>
</dbReference>
<dbReference type="OrthoDB" id="9810980at2"/>
<protein>
    <recommendedName>
        <fullName evidence="9">Membrane fusion protein (MFP) family protein</fullName>
    </recommendedName>
</protein>
<keyword evidence="3 9" id="KW-0813">Transport</keyword>
<dbReference type="EMBL" id="AMRM01000038">
    <property type="protein sequence ID" value="EKF16876.1"/>
    <property type="molecule type" value="Genomic_DNA"/>
</dbReference>
<dbReference type="eggNOG" id="COG0845">
    <property type="taxonomic scope" value="Bacteria"/>
</dbReference>
<dbReference type="Proteomes" id="UP000006786">
    <property type="component" value="Unassembled WGS sequence"/>
</dbReference>
<proteinExistence type="inferred from homology"/>
<dbReference type="InterPro" id="IPR050739">
    <property type="entry name" value="MFP"/>
</dbReference>
<keyword evidence="10" id="KW-0175">Coiled coil</keyword>
<dbReference type="Gene3D" id="2.40.30.170">
    <property type="match status" value="1"/>
</dbReference>
<comment type="subcellular location">
    <subcellularLocation>
        <location evidence="1 9">Cell inner membrane</location>
        <topology evidence="1 9">Single-pass membrane protein</topology>
    </subcellularLocation>
</comment>